<dbReference type="RefSeq" id="WP_072934772.1">
    <property type="nucleotide sequence ID" value="NZ_FQUG01000003.1"/>
</dbReference>
<dbReference type="OrthoDB" id="9812105at2"/>
<protein>
    <submittedName>
        <fullName evidence="7">Nitroreductase</fullName>
    </submittedName>
</protein>
<dbReference type="PANTHER" id="PTHR43673:SF2">
    <property type="entry name" value="NITROREDUCTASE"/>
    <property type="match status" value="1"/>
</dbReference>
<evidence type="ECO:0000256" key="4">
    <source>
        <dbReference type="ARBA" id="ARBA00022643"/>
    </source>
</evidence>
<evidence type="ECO:0000256" key="2">
    <source>
        <dbReference type="ARBA" id="ARBA00007118"/>
    </source>
</evidence>
<keyword evidence="3" id="KW-0285">Flavoprotein</keyword>
<keyword evidence="5" id="KW-0560">Oxidoreductase</keyword>
<dbReference type="AlphaFoldDB" id="A0A1M4UH56"/>
<dbReference type="GO" id="GO:0016491">
    <property type="term" value="F:oxidoreductase activity"/>
    <property type="evidence" value="ECO:0007669"/>
    <property type="project" value="UniProtKB-KW"/>
</dbReference>
<dbReference type="CDD" id="cd20609">
    <property type="entry name" value="nitroreductase"/>
    <property type="match status" value="1"/>
</dbReference>
<accession>A0A1M4UH56</accession>
<keyword evidence="8" id="KW-1185">Reference proteome</keyword>
<evidence type="ECO:0000313" key="8">
    <source>
        <dbReference type="Proteomes" id="UP000184404"/>
    </source>
</evidence>
<dbReference type="EMBL" id="FQUG01000003">
    <property type="protein sequence ID" value="SHE55978.1"/>
    <property type="molecule type" value="Genomic_DNA"/>
</dbReference>
<evidence type="ECO:0000256" key="3">
    <source>
        <dbReference type="ARBA" id="ARBA00022630"/>
    </source>
</evidence>
<evidence type="ECO:0000313" key="7">
    <source>
        <dbReference type="EMBL" id="SHE55978.1"/>
    </source>
</evidence>
<keyword evidence="4" id="KW-0288">FMN</keyword>
<evidence type="ECO:0000256" key="5">
    <source>
        <dbReference type="ARBA" id="ARBA00023002"/>
    </source>
</evidence>
<name>A0A1M4UH56_9FIRM</name>
<dbReference type="Pfam" id="PF00881">
    <property type="entry name" value="Nitroreductase"/>
    <property type="match status" value="2"/>
</dbReference>
<dbReference type="PANTHER" id="PTHR43673">
    <property type="entry name" value="NAD(P)H NITROREDUCTASE YDGI-RELATED"/>
    <property type="match status" value="1"/>
</dbReference>
<proteinExistence type="inferred from homology"/>
<dbReference type="Gene3D" id="3.40.109.10">
    <property type="entry name" value="NADH Oxidase"/>
    <property type="match status" value="1"/>
</dbReference>
<dbReference type="STRING" id="1123243.SAMN02745190_00656"/>
<feature type="domain" description="Nitroreductase" evidence="6">
    <location>
        <begin position="67"/>
        <end position="146"/>
    </location>
</feature>
<organism evidence="7 8">
    <name type="scientific">Schwartzia succinivorans DSM 10502</name>
    <dbReference type="NCBI Taxonomy" id="1123243"/>
    <lineage>
        <taxon>Bacteria</taxon>
        <taxon>Bacillati</taxon>
        <taxon>Bacillota</taxon>
        <taxon>Negativicutes</taxon>
        <taxon>Selenomonadales</taxon>
        <taxon>Selenomonadaceae</taxon>
        <taxon>Schwartzia</taxon>
    </lineage>
</organism>
<gene>
    <name evidence="7" type="ORF">SAMN02745190_00656</name>
</gene>
<dbReference type="InterPro" id="IPR000415">
    <property type="entry name" value="Nitroreductase-like"/>
</dbReference>
<evidence type="ECO:0000259" key="6">
    <source>
        <dbReference type="Pfam" id="PF00881"/>
    </source>
</evidence>
<dbReference type="InterPro" id="IPR029479">
    <property type="entry name" value="Nitroreductase"/>
</dbReference>
<sequence length="170" mass="18761">MDFLELAKARYSCKKFSDKTVETAKLEQVLEAGRLAPTAKNNQPQHIYVLETKDSLEIADKITPCRYNAPTVLAIAYDTGNVFEYPGGKYNSGAEDAAIVATHIVLAAKAVGLDTCWVNYFDPDKAHELLKLPDNEAVTIFIDIGYADADAKPLPPHDSRKPLSETVTYR</sequence>
<dbReference type="Proteomes" id="UP000184404">
    <property type="component" value="Unassembled WGS sequence"/>
</dbReference>
<comment type="cofactor">
    <cofactor evidence="1">
        <name>FMN</name>
        <dbReference type="ChEBI" id="CHEBI:58210"/>
    </cofactor>
</comment>
<feature type="domain" description="Nitroreductase" evidence="6">
    <location>
        <begin position="8"/>
        <end position="56"/>
    </location>
</feature>
<comment type="similarity">
    <text evidence="2">Belongs to the nitroreductase family.</text>
</comment>
<evidence type="ECO:0000256" key="1">
    <source>
        <dbReference type="ARBA" id="ARBA00001917"/>
    </source>
</evidence>
<reference evidence="7 8" key="1">
    <citation type="submission" date="2016-11" db="EMBL/GenBank/DDBJ databases">
        <authorList>
            <person name="Jaros S."/>
            <person name="Januszkiewicz K."/>
            <person name="Wedrychowicz H."/>
        </authorList>
    </citation>
    <scope>NUCLEOTIDE SEQUENCE [LARGE SCALE GENOMIC DNA]</scope>
    <source>
        <strain evidence="7 8">DSM 10502</strain>
    </source>
</reference>
<dbReference type="SUPFAM" id="SSF55469">
    <property type="entry name" value="FMN-dependent nitroreductase-like"/>
    <property type="match status" value="1"/>
</dbReference>